<reference evidence="1" key="1">
    <citation type="submission" date="2024-09" db="EMBL/GenBank/DDBJ databases">
        <title>Black Yeasts Isolated from many extreme environments.</title>
        <authorList>
            <person name="Coleine C."/>
            <person name="Stajich J.E."/>
            <person name="Selbmann L."/>
        </authorList>
    </citation>
    <scope>NUCLEOTIDE SEQUENCE</scope>
    <source>
        <strain evidence="1">CCFEE 5737</strain>
    </source>
</reference>
<organism evidence="1 2">
    <name type="scientific">Coniosporium uncinatum</name>
    <dbReference type="NCBI Taxonomy" id="93489"/>
    <lineage>
        <taxon>Eukaryota</taxon>
        <taxon>Fungi</taxon>
        <taxon>Dikarya</taxon>
        <taxon>Ascomycota</taxon>
        <taxon>Pezizomycotina</taxon>
        <taxon>Dothideomycetes</taxon>
        <taxon>Dothideomycetes incertae sedis</taxon>
        <taxon>Coniosporium</taxon>
    </lineage>
</organism>
<proteinExistence type="predicted"/>
<protein>
    <submittedName>
        <fullName evidence="1">Uncharacterized protein</fullName>
    </submittedName>
</protein>
<evidence type="ECO:0000313" key="1">
    <source>
        <dbReference type="EMBL" id="KAK3065121.1"/>
    </source>
</evidence>
<evidence type="ECO:0000313" key="2">
    <source>
        <dbReference type="Proteomes" id="UP001186974"/>
    </source>
</evidence>
<gene>
    <name evidence="1" type="ORF">LTS18_009705</name>
</gene>
<comment type="caution">
    <text evidence="1">The sequence shown here is derived from an EMBL/GenBank/DDBJ whole genome shotgun (WGS) entry which is preliminary data.</text>
</comment>
<dbReference type="Proteomes" id="UP001186974">
    <property type="component" value="Unassembled WGS sequence"/>
</dbReference>
<keyword evidence="2" id="KW-1185">Reference proteome</keyword>
<sequence length="190" mass="21139">MQNAHANEPGVTKYLITIPQTDANDSTSVYMIEAYASQSALDSHIATPQVQALLTLFKTEPSLLAEPPKVYPLKPFTSFTRPEIDAHSDPYIVFGILTYKAGSTGKAAEGWKRVCVATEANEKGTLSYNVAENTEEERVLSTLEIYESKEYLWKVHAKSEAVSTNKKMNIGIREGLDLAFLRKVEGYLFK</sequence>
<accession>A0ACC3DCD1</accession>
<dbReference type="EMBL" id="JAWDJW010006360">
    <property type="protein sequence ID" value="KAK3065121.1"/>
    <property type="molecule type" value="Genomic_DNA"/>
</dbReference>
<name>A0ACC3DCD1_9PEZI</name>